<accession>A0AAJ7N6Z3</accession>
<dbReference type="GeneID" id="108625339"/>
<keyword evidence="3" id="KW-0808">Transferase</keyword>
<evidence type="ECO:0000256" key="2">
    <source>
        <dbReference type="ARBA" id="ARBA00006063"/>
    </source>
</evidence>
<evidence type="ECO:0000313" key="15">
    <source>
        <dbReference type="RefSeq" id="XP_017880757.1"/>
    </source>
</evidence>
<evidence type="ECO:0000259" key="13">
    <source>
        <dbReference type="SMART" id="SM00672"/>
    </source>
</evidence>
<keyword evidence="14" id="KW-1185">Reference proteome</keyword>
<evidence type="ECO:0000256" key="5">
    <source>
        <dbReference type="ARBA" id="ARBA00022824"/>
    </source>
</evidence>
<evidence type="ECO:0000256" key="6">
    <source>
        <dbReference type="ARBA" id="ARBA00023180"/>
    </source>
</evidence>
<dbReference type="GO" id="GO:0046527">
    <property type="term" value="F:glucosyltransferase activity"/>
    <property type="evidence" value="ECO:0007669"/>
    <property type="project" value="TreeGrafter"/>
</dbReference>
<organism evidence="14 15">
    <name type="scientific">Ceratina calcarata</name>
    <dbReference type="NCBI Taxonomy" id="156304"/>
    <lineage>
        <taxon>Eukaryota</taxon>
        <taxon>Metazoa</taxon>
        <taxon>Ecdysozoa</taxon>
        <taxon>Arthropoda</taxon>
        <taxon>Hexapoda</taxon>
        <taxon>Insecta</taxon>
        <taxon>Pterygota</taxon>
        <taxon>Neoptera</taxon>
        <taxon>Endopterygota</taxon>
        <taxon>Hymenoptera</taxon>
        <taxon>Apocrita</taxon>
        <taxon>Aculeata</taxon>
        <taxon>Apoidea</taxon>
        <taxon>Anthophila</taxon>
        <taxon>Apidae</taxon>
        <taxon>Ceratina</taxon>
        <taxon>Zadontomerus</taxon>
    </lineage>
</organism>
<dbReference type="RefSeq" id="XP_026669666.1">
    <property type="nucleotide sequence ID" value="XM_026813865.1"/>
</dbReference>
<dbReference type="InterPro" id="IPR051091">
    <property type="entry name" value="O-Glucosyltr/Glycosyltrsf_90"/>
</dbReference>
<evidence type="ECO:0000256" key="11">
    <source>
        <dbReference type="PROSITE-ProRule" id="PRU00087"/>
    </source>
</evidence>
<keyword evidence="3" id="KW-0328">Glycosyltransferase</keyword>
<dbReference type="KEGG" id="ccal:108625339"/>
<feature type="signal peptide" evidence="12">
    <location>
        <begin position="1"/>
        <end position="17"/>
    </location>
</feature>
<comment type="pathway">
    <text evidence="7">Protein modification.</text>
</comment>
<sequence>MMFASILLLLMCREVWNVEVDSSKTIVWGPGLEPDKITMRARYIFLQFVDFNGNNLTESPGKDIISVSLQGKSSTGHTCYVWTQIFDSKDGSFIVRYKIHEACFDLKLNVKTKHRTSSVLSIESKGPVYEEECYCPNPSIDDWLGDFKCSKNYTRIHKDLMPFTNVDFDKIRDDIVKAYDRPGSISLCHYVVKSNEIFRKCHGRHVGFKMFMDSILLSLARKVVLPDIELFVNLGDWPLVSKHGKDYPIFSWCGSSDTKDIVMPTYDITESSLEAMGRVMLDVLSVQGSTETPWRDKRRQLFWRGRDSRRERLDLIDVSRKYPELFNVSITNFFFFTDEIDKYGPGQSHVSFFDFFKYKYQLNIDGTVASYRFPYLLAGDGLVFKQESKYYEFFYDDVLPWKHYVPVKSDLSDLVEKIMWAREHDEEALQIAKSARQFARDNLLPQDVFCYHAVLFNEWSKRLKSRVKVLDNMEEVLQPKHSCKCYNDGDKVEETRLKKEL</sequence>
<dbReference type="SMART" id="SM00672">
    <property type="entry name" value="CAP10"/>
    <property type="match status" value="1"/>
</dbReference>
<dbReference type="InterPro" id="IPR006598">
    <property type="entry name" value="CAP10"/>
</dbReference>
<dbReference type="InterPro" id="IPR014756">
    <property type="entry name" value="Ig_E-set"/>
</dbReference>
<keyword evidence="5" id="KW-0256">Endoplasmic reticulum</keyword>
<dbReference type="GO" id="GO:0005788">
    <property type="term" value="C:endoplasmic reticulum lumen"/>
    <property type="evidence" value="ECO:0007669"/>
    <property type="project" value="UniProtKB-SubCell"/>
</dbReference>
<dbReference type="SUPFAM" id="SSF81296">
    <property type="entry name" value="E set domains"/>
    <property type="match status" value="1"/>
</dbReference>
<evidence type="ECO:0000256" key="12">
    <source>
        <dbReference type="SAM" id="SignalP"/>
    </source>
</evidence>
<gene>
    <name evidence="15 16" type="primary">LOC108625339</name>
</gene>
<keyword evidence="6" id="KW-0325">Glycoprotein</keyword>
<evidence type="ECO:0000256" key="7">
    <source>
        <dbReference type="ARBA" id="ARBA00043952"/>
    </source>
</evidence>
<feature type="repeat" description="Filamin" evidence="11">
    <location>
        <begin position="17"/>
        <end position="97"/>
    </location>
</feature>
<evidence type="ECO:0000256" key="1">
    <source>
        <dbReference type="ARBA" id="ARBA00004319"/>
    </source>
</evidence>
<dbReference type="Gene3D" id="2.60.40.10">
    <property type="entry name" value="Immunoglobulins"/>
    <property type="match status" value="1"/>
</dbReference>
<comment type="catalytic activity">
    <reaction evidence="9">
        <text>L-seryl-[EGF-like domain protein] + UDP-alpha-D-xylose = 3-O-(beta-D-xylosyl)-L-seryl-[EGF-like domain protein] + UDP + H(+)</text>
        <dbReference type="Rhea" id="RHEA:62016"/>
        <dbReference type="Rhea" id="RHEA-COMP:16010"/>
        <dbReference type="Rhea" id="RHEA-COMP:16011"/>
        <dbReference type="ChEBI" id="CHEBI:15378"/>
        <dbReference type="ChEBI" id="CHEBI:29999"/>
        <dbReference type="ChEBI" id="CHEBI:57632"/>
        <dbReference type="ChEBI" id="CHEBI:58223"/>
        <dbReference type="ChEBI" id="CHEBI:132085"/>
    </reaction>
</comment>
<comment type="similarity">
    <text evidence="2">Belongs to the KDELC family.</text>
</comment>
<evidence type="ECO:0000313" key="14">
    <source>
        <dbReference type="Proteomes" id="UP000694925"/>
    </source>
</evidence>
<evidence type="ECO:0000256" key="9">
    <source>
        <dbReference type="ARBA" id="ARBA00047553"/>
    </source>
</evidence>
<proteinExistence type="inferred from homology"/>
<evidence type="ECO:0000313" key="16">
    <source>
        <dbReference type="RefSeq" id="XP_026669666.1"/>
    </source>
</evidence>
<feature type="domain" description="Glycosyl transferase CAP10" evidence="13">
    <location>
        <begin position="224"/>
        <end position="466"/>
    </location>
</feature>
<comment type="catalytic activity">
    <reaction evidence="10">
        <text>L-seryl-[EGF-like domain protein] + UDP-alpha-D-glucose = 3-O-(beta-D-glucosyl)-L-seryl-[EGF-like domain protein] + UDP + H(+)</text>
        <dbReference type="Rhea" id="RHEA:58116"/>
        <dbReference type="Rhea" id="RHEA-COMP:14610"/>
        <dbReference type="Rhea" id="RHEA-COMP:16010"/>
        <dbReference type="ChEBI" id="CHEBI:15378"/>
        <dbReference type="ChEBI" id="CHEBI:29999"/>
        <dbReference type="ChEBI" id="CHEBI:58223"/>
        <dbReference type="ChEBI" id="CHEBI:58885"/>
        <dbReference type="ChEBI" id="CHEBI:140576"/>
    </reaction>
</comment>
<dbReference type="InterPro" id="IPR017868">
    <property type="entry name" value="Filamin/ABP280_repeat-like"/>
</dbReference>
<dbReference type="PROSITE" id="PS50194">
    <property type="entry name" value="FILAMIN_REPEAT"/>
    <property type="match status" value="1"/>
</dbReference>
<comment type="subcellular location">
    <subcellularLocation>
        <location evidence="1">Endoplasmic reticulum lumen</location>
    </subcellularLocation>
</comment>
<evidence type="ECO:0000256" key="8">
    <source>
        <dbReference type="ARBA" id="ARBA00045690"/>
    </source>
</evidence>
<dbReference type="RefSeq" id="XP_017880757.1">
    <property type="nucleotide sequence ID" value="XM_018025268.2"/>
</dbReference>
<name>A0AAJ7N6Z3_9HYME</name>
<comment type="function">
    <text evidence="8">Protein O-glucosyltransferase. Catalyzes the reaction that attaches glucose through an O-glycosidic linkage to a conserved serine residue found in the consensus sequence C-X-S-X-[PA]-C in epidermal growth factor-like repeats. Regulates Notch signaling by glucosylating Notch in the ER, glucosylation is required for the correct folding and cleavage of Notch.</text>
</comment>
<reference evidence="15 16" key="1">
    <citation type="submission" date="2025-04" db="UniProtKB">
        <authorList>
            <consortium name="RefSeq"/>
        </authorList>
    </citation>
    <scope>IDENTIFICATION</scope>
    <source>
        <tissue evidence="15 16">Whole body</tissue>
    </source>
</reference>
<dbReference type="Proteomes" id="UP000694925">
    <property type="component" value="Unplaced"/>
</dbReference>
<evidence type="ECO:0000256" key="4">
    <source>
        <dbReference type="ARBA" id="ARBA00022729"/>
    </source>
</evidence>
<dbReference type="AlphaFoldDB" id="A0AAJ7N6Z3"/>
<dbReference type="InterPro" id="IPR013783">
    <property type="entry name" value="Ig-like_fold"/>
</dbReference>
<dbReference type="PANTHER" id="PTHR12203:SF122">
    <property type="entry name" value="GLYCOSYL TRANSFERASE CAP10 DOMAIN-CONTAINING PROTEIN"/>
    <property type="match status" value="1"/>
</dbReference>
<evidence type="ECO:0000256" key="10">
    <source>
        <dbReference type="ARBA" id="ARBA00049246"/>
    </source>
</evidence>
<protein>
    <submittedName>
        <fullName evidence="15 16">KDEL motif-containing protein 1-like</fullName>
    </submittedName>
</protein>
<evidence type="ECO:0000256" key="3">
    <source>
        <dbReference type="ARBA" id="ARBA00022676"/>
    </source>
</evidence>
<dbReference type="Pfam" id="PF05686">
    <property type="entry name" value="Glyco_transf_90"/>
    <property type="match status" value="1"/>
</dbReference>
<keyword evidence="4 12" id="KW-0732">Signal</keyword>
<dbReference type="Pfam" id="PF00630">
    <property type="entry name" value="Filamin"/>
    <property type="match status" value="1"/>
</dbReference>
<dbReference type="PANTHER" id="PTHR12203">
    <property type="entry name" value="KDEL LYS-ASP-GLU-LEU CONTAINING - RELATED"/>
    <property type="match status" value="1"/>
</dbReference>
<feature type="chain" id="PRO_5044708993" evidence="12">
    <location>
        <begin position="18"/>
        <end position="501"/>
    </location>
</feature>